<feature type="compositionally biased region" description="Basic and acidic residues" evidence="1">
    <location>
        <begin position="245"/>
        <end position="255"/>
    </location>
</feature>
<keyword evidence="2" id="KW-0812">Transmembrane</keyword>
<feature type="compositionally biased region" description="Polar residues" evidence="1">
    <location>
        <begin position="145"/>
        <end position="156"/>
    </location>
</feature>
<evidence type="ECO:0000313" key="3">
    <source>
        <dbReference type="EMBL" id="KAF4700700.1"/>
    </source>
</evidence>
<sequence>MLPNSAPSAFLVPTTTTTTVQAHGLFGWISFIIFLLIGVGVLYWHNKSDRKARKSSRLGSHSTARRPTRVSVSRSLRREVERGVPMPIGRPPLPPVMVSGDTWSGLPSGRRPWTYSERKRSTLSAERVAEVTDALLENRLGSDYSSTASNWDSQSGEFIPRPSRRPVRPPPPPISRHLCASNVALLSDASWKAVAGDKPEAVVKRAGSDASTAVGSSAAAGSHSKRLHPIFARKLSQEQTAAVSSKDRSQKKADKGTIGASSGVAGVSVLSRGRLQRFVCMAVASEGGNFPVFEASGREEEGAEPVGAHWLPALAHGGATGGGLITKCRVKEYFLVEDEMGYDGKTSNKLSAFRGRELRGKDLDCGDMHGYVILKKLDEEKTTELFDCVKYVVSGPVIDKVTVWNHDEIPLRSDEAPQCFALARAMDAFGQAAVHTASSEVDEELARAS</sequence>
<keyword evidence="4" id="KW-1185">Reference proteome</keyword>
<dbReference type="EMBL" id="JABANO010037114">
    <property type="protein sequence ID" value="KAF4700700.1"/>
    <property type="molecule type" value="Genomic_DNA"/>
</dbReference>
<name>A0A7J6PZ58_PEROL</name>
<keyword evidence="2" id="KW-1133">Transmembrane helix</keyword>
<dbReference type="InterPro" id="IPR013924">
    <property type="entry name" value="RNase_H2_suC"/>
</dbReference>
<accession>A0A7J6PZ58</accession>
<gene>
    <name evidence="3" type="ORF">FOZ63_032102</name>
</gene>
<protein>
    <submittedName>
        <fullName evidence="3">Uncharacterized protein</fullName>
    </submittedName>
</protein>
<keyword evidence="2" id="KW-0472">Membrane</keyword>
<feature type="region of interest" description="Disordered" evidence="1">
    <location>
        <begin position="145"/>
        <end position="172"/>
    </location>
</feature>
<evidence type="ECO:0000256" key="1">
    <source>
        <dbReference type="SAM" id="MobiDB-lite"/>
    </source>
</evidence>
<comment type="caution">
    <text evidence="3">The sequence shown here is derived from an EMBL/GenBank/DDBJ whole genome shotgun (WGS) entry which is preliminary data.</text>
</comment>
<dbReference type="Gene3D" id="2.40.128.680">
    <property type="match status" value="1"/>
</dbReference>
<dbReference type="AlphaFoldDB" id="A0A7J6PZ58"/>
<evidence type="ECO:0000313" key="4">
    <source>
        <dbReference type="Proteomes" id="UP000553632"/>
    </source>
</evidence>
<dbReference type="Proteomes" id="UP000553632">
    <property type="component" value="Unassembled WGS sequence"/>
</dbReference>
<organism evidence="3 4">
    <name type="scientific">Perkinsus olseni</name>
    <name type="common">Perkinsus atlanticus</name>
    <dbReference type="NCBI Taxonomy" id="32597"/>
    <lineage>
        <taxon>Eukaryota</taxon>
        <taxon>Sar</taxon>
        <taxon>Alveolata</taxon>
        <taxon>Perkinsozoa</taxon>
        <taxon>Perkinsea</taxon>
        <taxon>Perkinsida</taxon>
        <taxon>Perkinsidae</taxon>
        <taxon>Perkinsus</taxon>
    </lineage>
</organism>
<dbReference type="CDD" id="cd09271">
    <property type="entry name" value="RNase_H2-C"/>
    <property type="match status" value="1"/>
</dbReference>
<reference evidence="3 4" key="1">
    <citation type="submission" date="2020-04" db="EMBL/GenBank/DDBJ databases">
        <title>Perkinsus olseni comparative genomics.</title>
        <authorList>
            <person name="Bogema D.R."/>
        </authorList>
    </citation>
    <scope>NUCLEOTIDE SEQUENCE [LARGE SCALE GENOMIC DNA]</scope>
    <source>
        <strain evidence="3 4">ATCC PRA-207</strain>
    </source>
</reference>
<evidence type="ECO:0000256" key="2">
    <source>
        <dbReference type="SAM" id="Phobius"/>
    </source>
</evidence>
<feature type="region of interest" description="Disordered" evidence="1">
    <location>
        <begin position="53"/>
        <end position="76"/>
    </location>
</feature>
<feature type="transmembrane region" description="Helical" evidence="2">
    <location>
        <begin position="25"/>
        <end position="44"/>
    </location>
</feature>
<feature type="region of interest" description="Disordered" evidence="1">
    <location>
        <begin position="239"/>
        <end position="260"/>
    </location>
</feature>
<proteinExistence type="predicted"/>
<dbReference type="GO" id="GO:0006401">
    <property type="term" value="P:RNA catabolic process"/>
    <property type="evidence" value="ECO:0007669"/>
    <property type="project" value="InterPro"/>
</dbReference>
<dbReference type="GO" id="GO:0032299">
    <property type="term" value="C:ribonuclease H2 complex"/>
    <property type="evidence" value="ECO:0007669"/>
    <property type="project" value="InterPro"/>
</dbReference>